<comment type="caution">
    <text evidence="1">The sequence shown here is derived from an EMBL/GenBank/DDBJ whole genome shotgun (WGS) entry which is preliminary data.</text>
</comment>
<keyword evidence="2" id="KW-1185">Reference proteome</keyword>
<dbReference type="SUPFAM" id="SSF56935">
    <property type="entry name" value="Porins"/>
    <property type="match status" value="1"/>
</dbReference>
<name>A0A918JTC6_9FLAO</name>
<evidence type="ECO:0000313" key="2">
    <source>
        <dbReference type="Proteomes" id="UP000601108"/>
    </source>
</evidence>
<dbReference type="EMBL" id="BMWS01000005">
    <property type="protein sequence ID" value="GGX11142.1"/>
    <property type="molecule type" value="Genomic_DNA"/>
</dbReference>
<dbReference type="Proteomes" id="UP000601108">
    <property type="component" value="Unassembled WGS sequence"/>
</dbReference>
<organism evidence="1 2">
    <name type="scientific">Aquimarina muelleri</name>
    <dbReference type="NCBI Taxonomy" id="279356"/>
    <lineage>
        <taxon>Bacteria</taxon>
        <taxon>Pseudomonadati</taxon>
        <taxon>Bacteroidota</taxon>
        <taxon>Flavobacteriia</taxon>
        <taxon>Flavobacteriales</taxon>
        <taxon>Flavobacteriaceae</taxon>
        <taxon>Aquimarina</taxon>
    </lineage>
</organism>
<reference evidence="1 2" key="1">
    <citation type="journal article" date="2014" name="Int. J. Syst. Evol. Microbiol.">
        <title>Complete genome sequence of Corynebacterium casei LMG S-19264T (=DSM 44701T), isolated from a smear-ripened cheese.</title>
        <authorList>
            <consortium name="US DOE Joint Genome Institute (JGI-PGF)"/>
            <person name="Walter F."/>
            <person name="Albersmeier A."/>
            <person name="Kalinowski J."/>
            <person name="Ruckert C."/>
        </authorList>
    </citation>
    <scope>NUCLEOTIDE SEQUENCE [LARGE SCALE GENOMIC DNA]</scope>
    <source>
        <strain evidence="1 2">KCTC 12285</strain>
    </source>
</reference>
<gene>
    <name evidence="1" type="ORF">GCM10007384_11160</name>
</gene>
<accession>A0A918JTC6</accession>
<proteinExistence type="predicted"/>
<evidence type="ECO:0000313" key="1">
    <source>
        <dbReference type="EMBL" id="GGX11142.1"/>
    </source>
</evidence>
<protein>
    <submittedName>
        <fullName evidence="1">Uncharacterized protein</fullName>
    </submittedName>
</protein>
<dbReference type="AlphaFoldDB" id="A0A918JTC6"/>
<sequence>MKKITITMLCIFSFGVTAQQKKLQYFRPNDQNGLTIFETSKTDTIVFESLRVRVGGDFAMQFQGINQSNDANNLVELGSDFNLPNANLNIDVQLIDGIRMHLKTYLSSQHHEETWVKGGHIQIDKLLFINSIFLEGLMRYTTITIGLDEFNYGDAHFRRTDNARAIFNPFVGNYIMDSFSTEAFGEITVQNNGLLAVVGITNGKLNQNVVVNDLSDNKPSFYGKLGYDKQLKENLRVRLTGSVYSNQGISTGTWLYGGDRSGSRYYNVLHTLPDVEGNTEGGEFEGRYNPRFKKLTAIQINPFIKFKGLEFFGIYEIALGSNEITTPITDKEGDFTQLAAELVYRFGQQEQFYIAGRYNTVEGQLLTSATEDLKINRLNVGGGWFMSKNIVMKLEYVNQQYKGNGWSGRFTGAEFDGFNIEAAISF</sequence>
<dbReference type="RefSeq" id="WP_027414072.1">
    <property type="nucleotide sequence ID" value="NZ_BMWS01000005.1"/>
</dbReference>